<feature type="transmembrane region" description="Helical" evidence="1">
    <location>
        <begin position="100"/>
        <end position="119"/>
    </location>
</feature>
<name>A0AAD1XU21_EUPCR</name>
<protein>
    <submittedName>
        <fullName evidence="2">Uncharacterized protein</fullName>
    </submittedName>
</protein>
<sequence>MAKKLSEMERLSKEDYDSIPNWTPEYKLRRVKSQLKEAKKFTKLENKDYDATKMLYKLCTSITPLLCFTVSFAWRRYKHSITMLHDVKARSPLDNLFNDISLGFLGYMAGNIYCIIGTYKGRDYVRERLTVEKDIKFSRRAFLQYHSDELLDDYSHLAQYSSNLVSDKELEELRRLNTDDLEKIRSLKDIHEDFSKDNDSSRIMTAEELLKKKKEHQLGLNRQDKAKDRE</sequence>
<keyword evidence="1" id="KW-0472">Membrane</keyword>
<reference evidence="2" key="1">
    <citation type="submission" date="2023-07" db="EMBL/GenBank/DDBJ databases">
        <authorList>
            <consortium name="AG Swart"/>
            <person name="Singh M."/>
            <person name="Singh A."/>
            <person name="Seah K."/>
            <person name="Emmerich C."/>
        </authorList>
    </citation>
    <scope>NUCLEOTIDE SEQUENCE</scope>
    <source>
        <strain evidence="2">DP1</strain>
    </source>
</reference>
<dbReference type="Proteomes" id="UP001295684">
    <property type="component" value="Unassembled WGS sequence"/>
</dbReference>
<keyword evidence="1" id="KW-0812">Transmembrane</keyword>
<proteinExistence type="predicted"/>
<keyword evidence="3" id="KW-1185">Reference proteome</keyword>
<organism evidence="2 3">
    <name type="scientific">Euplotes crassus</name>
    <dbReference type="NCBI Taxonomy" id="5936"/>
    <lineage>
        <taxon>Eukaryota</taxon>
        <taxon>Sar</taxon>
        <taxon>Alveolata</taxon>
        <taxon>Ciliophora</taxon>
        <taxon>Intramacronucleata</taxon>
        <taxon>Spirotrichea</taxon>
        <taxon>Hypotrichia</taxon>
        <taxon>Euplotida</taxon>
        <taxon>Euplotidae</taxon>
        <taxon>Moneuplotes</taxon>
    </lineage>
</organism>
<evidence type="ECO:0000313" key="3">
    <source>
        <dbReference type="Proteomes" id="UP001295684"/>
    </source>
</evidence>
<evidence type="ECO:0000256" key="1">
    <source>
        <dbReference type="SAM" id="Phobius"/>
    </source>
</evidence>
<dbReference type="EMBL" id="CAMPGE010021184">
    <property type="protein sequence ID" value="CAI2379348.1"/>
    <property type="molecule type" value="Genomic_DNA"/>
</dbReference>
<comment type="caution">
    <text evidence="2">The sequence shown here is derived from an EMBL/GenBank/DDBJ whole genome shotgun (WGS) entry which is preliminary data.</text>
</comment>
<keyword evidence="1" id="KW-1133">Transmembrane helix</keyword>
<feature type="transmembrane region" description="Helical" evidence="1">
    <location>
        <begin position="54"/>
        <end position="74"/>
    </location>
</feature>
<gene>
    <name evidence="2" type="ORF">ECRASSUSDP1_LOCUS20757</name>
</gene>
<accession>A0AAD1XU21</accession>
<dbReference type="AlphaFoldDB" id="A0AAD1XU21"/>
<evidence type="ECO:0000313" key="2">
    <source>
        <dbReference type="EMBL" id="CAI2379348.1"/>
    </source>
</evidence>